<gene>
    <name evidence="1" type="ORF">RHS04_08193</name>
</gene>
<proteinExistence type="predicted"/>
<evidence type="ECO:0008006" key="3">
    <source>
        <dbReference type="Google" id="ProtNLM"/>
    </source>
</evidence>
<accession>A0A8H7H4E7</accession>
<evidence type="ECO:0000313" key="2">
    <source>
        <dbReference type="Proteomes" id="UP000650582"/>
    </source>
</evidence>
<comment type="caution">
    <text evidence="1">The sequence shown here is derived from an EMBL/GenBank/DDBJ whole genome shotgun (WGS) entry which is preliminary data.</text>
</comment>
<protein>
    <recommendedName>
        <fullName evidence="3">F-box domain-containing protein</fullName>
    </recommendedName>
</protein>
<dbReference type="EMBL" id="JACYCC010000217">
    <property type="protein sequence ID" value="KAF8671670.1"/>
    <property type="molecule type" value="Genomic_DNA"/>
</dbReference>
<dbReference type="Proteomes" id="UP000650582">
    <property type="component" value="Unassembled WGS sequence"/>
</dbReference>
<dbReference type="SUPFAM" id="SSF52047">
    <property type="entry name" value="RNI-like"/>
    <property type="match status" value="1"/>
</dbReference>
<reference evidence="1" key="1">
    <citation type="submission" date="2020-09" db="EMBL/GenBank/DDBJ databases">
        <title>Comparative genome analyses of four rice-infecting Rhizoctonia solani isolates reveal extensive enrichment of homogalacturonan modification genes.</title>
        <authorList>
            <person name="Lee D.-Y."/>
            <person name="Jeon J."/>
            <person name="Kim K.-T."/>
            <person name="Cheong K."/>
            <person name="Song H."/>
            <person name="Choi G."/>
            <person name="Ko J."/>
            <person name="Opiyo S.O."/>
            <person name="Zuo S."/>
            <person name="Madhav S."/>
            <person name="Lee Y.-H."/>
            <person name="Wang G.-L."/>
        </authorList>
    </citation>
    <scope>NUCLEOTIDE SEQUENCE</scope>
    <source>
        <strain evidence="1">AG1-IA YN-7</strain>
    </source>
</reference>
<sequence>MSDISTSPYICVREWEAAGTHLEQALIAYHDHCHALSARRFESESDVYDIVSRIDHSLESFYTSLEKQIAQSRWTLALIRNKLVGQFYTLPDEILVEIFTLVVYDQSDSHVPFIEDHISRLYCQLNSLLAVCSVWRRVGISHGALWTYIPIISRKSGWPGRSVTERSYDRAGGRELHLIASMEKDVDHDFTETIRNNYSRFRSINIVFENKMPLRRGILPLFKRKPASQVLIELSLYHLLDPSEEVGHDLPEEITSLTSLQPSAPFSSSIDQTVKQLRVLQLKHILIHWKLMSLPNLVELRIESVMLGNKSSLRELLFTFTRTNSGFAPQPTEALPRGSVRRRHPAHTGVNPPSLYQISLFLTHKMITTIGTSAGQEFIHGVEDLLPMIHGMNVDTLLIRGDDIWGTWIQPTLLQSLLCSLPHVTVLKVDACKLDHDDLEALTSRENDMGFPKLCELYFSNVEVDFHTQAQFESWKRCISSHPIRHIMFGSTTVCNPSHLAEQNLTSDFPVVQWLREKVPDFCLLGEKYTPPEFQTHHWQMW</sequence>
<dbReference type="AlphaFoldDB" id="A0A8H7H4E7"/>
<organism evidence="1 2">
    <name type="scientific">Rhizoctonia solani</name>
    <dbReference type="NCBI Taxonomy" id="456999"/>
    <lineage>
        <taxon>Eukaryota</taxon>
        <taxon>Fungi</taxon>
        <taxon>Dikarya</taxon>
        <taxon>Basidiomycota</taxon>
        <taxon>Agaricomycotina</taxon>
        <taxon>Agaricomycetes</taxon>
        <taxon>Cantharellales</taxon>
        <taxon>Ceratobasidiaceae</taxon>
        <taxon>Rhizoctonia</taxon>
    </lineage>
</organism>
<evidence type="ECO:0000313" key="1">
    <source>
        <dbReference type="EMBL" id="KAF8671670.1"/>
    </source>
</evidence>
<name>A0A8H7H4E7_9AGAM</name>